<comment type="pathway">
    <text evidence="1 5">Purine metabolism; urate degradation; (S)-allantoin from urate: step 1/3.</text>
</comment>
<dbReference type="PRINTS" id="PR00093">
    <property type="entry name" value="URICASE"/>
</dbReference>
<evidence type="ECO:0000313" key="8">
    <source>
        <dbReference type="Proteomes" id="UP001500635"/>
    </source>
</evidence>
<dbReference type="RefSeq" id="WP_344997650.1">
    <property type="nucleotide sequence ID" value="NZ_BAABFR010000051.1"/>
</dbReference>
<keyword evidence="8" id="KW-1185">Reference proteome</keyword>
<dbReference type="SUPFAM" id="SSF55620">
    <property type="entry name" value="Tetrahydrobiopterin biosynthesis enzymes-like"/>
    <property type="match status" value="2"/>
</dbReference>
<dbReference type="PROSITE" id="PS00366">
    <property type="entry name" value="URICASE"/>
    <property type="match status" value="1"/>
</dbReference>
<sequence length="311" mass="34399">MPDSESIALSGRIVLSDHQYGKAENRVVRIVRDTPRHEIRDLNVSSCLRGDFENAYLTGDQGAVLPTDTQKQTAYSYAKEVGIDSPEAYALALATHYVADVTPVKQARIEVEEYAWVRAVVDGTEHDHTWVRGSAEVRTAAVTHDESGTQIVSGIKDLVVLKSTGSEFKGFLKDEYTVLEPTDDRVMATSLVAQWRLAGTDPGELGWDGVYARVREIIIAKFATVHSLALQQTLHRIGEAILEEFPSVAEVRLSAPNKHHFLYALEPFGVENKGEVFHADDRPYGLIQAALSREDAPEAGNAWVPYRGWLA</sequence>
<dbReference type="Gene3D" id="3.10.270.10">
    <property type="entry name" value="Urate Oxidase"/>
    <property type="match status" value="1"/>
</dbReference>
<keyword evidence="4 5" id="KW-0560">Oxidoreductase</keyword>
<evidence type="ECO:0000313" key="7">
    <source>
        <dbReference type="EMBL" id="GAA4396814.1"/>
    </source>
</evidence>
<keyword evidence="3 5" id="KW-0659">Purine metabolism</keyword>
<dbReference type="NCBIfam" id="TIGR03383">
    <property type="entry name" value="urate_oxi"/>
    <property type="match status" value="1"/>
</dbReference>
<dbReference type="InterPro" id="IPR002042">
    <property type="entry name" value="Uricase"/>
</dbReference>
<evidence type="ECO:0000256" key="4">
    <source>
        <dbReference type="ARBA" id="ARBA00023002"/>
    </source>
</evidence>
<dbReference type="PANTHER" id="PTHR42874">
    <property type="entry name" value="URICASE"/>
    <property type="match status" value="1"/>
</dbReference>
<dbReference type="Proteomes" id="UP001500635">
    <property type="component" value="Unassembled WGS sequence"/>
</dbReference>
<dbReference type="PANTHER" id="PTHR42874:SF1">
    <property type="entry name" value="URICASE"/>
    <property type="match status" value="1"/>
</dbReference>
<organism evidence="7 8">
    <name type="scientific">Tsukamurella soli</name>
    <dbReference type="NCBI Taxonomy" id="644556"/>
    <lineage>
        <taxon>Bacteria</taxon>
        <taxon>Bacillati</taxon>
        <taxon>Actinomycetota</taxon>
        <taxon>Actinomycetes</taxon>
        <taxon>Mycobacteriales</taxon>
        <taxon>Tsukamurellaceae</taxon>
        <taxon>Tsukamurella</taxon>
    </lineage>
</organism>
<dbReference type="EC" id="1.7.3.3" evidence="5 6"/>
<evidence type="ECO:0000256" key="1">
    <source>
        <dbReference type="ARBA" id="ARBA00004831"/>
    </source>
</evidence>
<gene>
    <name evidence="7" type="primary">pucL</name>
    <name evidence="7" type="ORF">GCM10023147_31550</name>
</gene>
<comment type="catalytic activity">
    <reaction evidence="5 6">
        <text>urate + O2 + H2O = 5-hydroxyisourate + H2O2</text>
        <dbReference type="Rhea" id="RHEA:21368"/>
        <dbReference type="ChEBI" id="CHEBI:15377"/>
        <dbReference type="ChEBI" id="CHEBI:15379"/>
        <dbReference type="ChEBI" id="CHEBI:16240"/>
        <dbReference type="ChEBI" id="CHEBI:17775"/>
        <dbReference type="ChEBI" id="CHEBI:18072"/>
        <dbReference type="EC" id="1.7.3.3"/>
    </reaction>
</comment>
<evidence type="ECO:0000256" key="2">
    <source>
        <dbReference type="ARBA" id="ARBA00009760"/>
    </source>
</evidence>
<name>A0ABP8JVK7_9ACTN</name>
<evidence type="ECO:0000256" key="6">
    <source>
        <dbReference type="RuleBase" id="RU004455"/>
    </source>
</evidence>
<comment type="caution">
    <text evidence="7">The sequence shown here is derived from an EMBL/GenBank/DDBJ whole genome shotgun (WGS) entry which is preliminary data.</text>
</comment>
<comment type="function">
    <text evidence="5 6">Catalyzes the oxidation of uric acid to 5-hydroxyisourate, which is further processed to form (S)-allantoin.</text>
</comment>
<reference evidence="8" key="1">
    <citation type="journal article" date="2019" name="Int. J. Syst. Evol. Microbiol.">
        <title>The Global Catalogue of Microorganisms (GCM) 10K type strain sequencing project: providing services to taxonomists for standard genome sequencing and annotation.</title>
        <authorList>
            <consortium name="The Broad Institute Genomics Platform"/>
            <consortium name="The Broad Institute Genome Sequencing Center for Infectious Disease"/>
            <person name="Wu L."/>
            <person name="Ma J."/>
        </authorList>
    </citation>
    <scope>NUCLEOTIDE SEQUENCE [LARGE SCALE GENOMIC DNA]</scope>
    <source>
        <strain evidence="8">JCM 17688</strain>
    </source>
</reference>
<proteinExistence type="inferred from homology"/>
<dbReference type="Pfam" id="PF01014">
    <property type="entry name" value="Uricase"/>
    <property type="match status" value="2"/>
</dbReference>
<evidence type="ECO:0000256" key="5">
    <source>
        <dbReference type="PIRNR" id="PIRNR000241"/>
    </source>
</evidence>
<dbReference type="PIRSF" id="PIRSF000241">
    <property type="entry name" value="Urate_oxidase"/>
    <property type="match status" value="1"/>
</dbReference>
<evidence type="ECO:0000256" key="3">
    <source>
        <dbReference type="ARBA" id="ARBA00022631"/>
    </source>
</evidence>
<dbReference type="EMBL" id="BAABFR010000051">
    <property type="protein sequence ID" value="GAA4396814.1"/>
    <property type="molecule type" value="Genomic_DNA"/>
</dbReference>
<dbReference type="InterPro" id="IPR019842">
    <property type="entry name" value="Uricase_CS"/>
</dbReference>
<accession>A0ABP8JVK7</accession>
<protein>
    <recommendedName>
        <fullName evidence="5 6">Uricase</fullName>
        <ecNumber evidence="5 6">1.7.3.3</ecNumber>
    </recommendedName>
    <alternativeName>
        <fullName evidence="5">Urate oxidase</fullName>
    </alternativeName>
</protein>
<comment type="similarity">
    <text evidence="2 5 6">Belongs to the uricase family.</text>
</comment>